<feature type="domain" description="HTH cro/C1-type" evidence="5">
    <location>
        <begin position="2"/>
        <end position="53"/>
    </location>
</feature>
<dbReference type="InterPro" id="IPR000843">
    <property type="entry name" value="HTH_LacI"/>
</dbReference>
<dbReference type="PROSITE" id="PS00356">
    <property type="entry name" value="HTH_LACI_1"/>
    <property type="match status" value="1"/>
</dbReference>
<gene>
    <name evidence="6" type="primary">kdgR_1</name>
    <name evidence="6" type="ORF">BN990_00365</name>
</gene>
<dbReference type="OrthoDB" id="1639518at2"/>
<dbReference type="GO" id="GO:0000976">
    <property type="term" value="F:transcription cis-regulatory region binding"/>
    <property type="evidence" value="ECO:0007669"/>
    <property type="project" value="TreeGrafter"/>
</dbReference>
<dbReference type="Pfam" id="PF00356">
    <property type="entry name" value="LacI"/>
    <property type="match status" value="1"/>
</dbReference>
<dbReference type="STRING" id="1462526.BN990_00365"/>
<dbReference type="CDD" id="cd01392">
    <property type="entry name" value="HTH_LacI"/>
    <property type="match status" value="1"/>
</dbReference>
<dbReference type="PANTHER" id="PTHR30146:SF109">
    <property type="entry name" value="HTH-TYPE TRANSCRIPTIONAL REGULATOR GALS"/>
    <property type="match status" value="1"/>
</dbReference>
<evidence type="ECO:0000259" key="4">
    <source>
        <dbReference type="PROSITE" id="PS50932"/>
    </source>
</evidence>
<evidence type="ECO:0000256" key="3">
    <source>
        <dbReference type="ARBA" id="ARBA00023163"/>
    </source>
</evidence>
<evidence type="ECO:0000313" key="7">
    <source>
        <dbReference type="Proteomes" id="UP000028875"/>
    </source>
</evidence>
<reference evidence="7" key="2">
    <citation type="submission" date="2014-05" db="EMBL/GenBank/DDBJ databases">
        <title>Draft genome sequence of Virgibacillus massiliensis Vm-5.</title>
        <authorList>
            <person name="Khelaifia S."/>
            <person name="Croce O."/>
            <person name="Lagier J.C."/>
            <person name="Raoult D."/>
        </authorList>
    </citation>
    <scope>NUCLEOTIDE SEQUENCE [LARGE SCALE GENOMIC DNA]</scope>
    <source>
        <strain evidence="7">Vm-5</strain>
    </source>
</reference>
<keyword evidence="1" id="KW-0805">Transcription regulation</keyword>
<organism evidence="6 7">
    <name type="scientific">Virgibacillus massiliensis</name>
    <dbReference type="NCBI Taxonomy" id="1462526"/>
    <lineage>
        <taxon>Bacteria</taxon>
        <taxon>Bacillati</taxon>
        <taxon>Bacillota</taxon>
        <taxon>Bacilli</taxon>
        <taxon>Bacillales</taxon>
        <taxon>Bacillaceae</taxon>
        <taxon>Virgibacillus</taxon>
    </lineage>
</organism>
<accession>A0A024Q6E6</accession>
<dbReference type="PROSITE" id="PS50943">
    <property type="entry name" value="HTH_CROC1"/>
    <property type="match status" value="1"/>
</dbReference>
<name>A0A024Q6E6_9BACI</name>
<dbReference type="InterPro" id="IPR028082">
    <property type="entry name" value="Peripla_BP_I"/>
</dbReference>
<dbReference type="CDD" id="cd19977">
    <property type="entry name" value="PBP1_EndR-like"/>
    <property type="match status" value="1"/>
</dbReference>
<evidence type="ECO:0000313" key="6">
    <source>
        <dbReference type="EMBL" id="CDQ38098.1"/>
    </source>
</evidence>
<dbReference type="eggNOG" id="COG1609">
    <property type="taxonomic scope" value="Bacteria"/>
</dbReference>
<protein>
    <submittedName>
        <fullName evidence="6">Kdg operon repressor</fullName>
    </submittedName>
</protein>
<dbReference type="Gene3D" id="1.10.260.40">
    <property type="entry name" value="lambda repressor-like DNA-binding domains"/>
    <property type="match status" value="1"/>
</dbReference>
<dbReference type="EMBL" id="CCDP010000001">
    <property type="protein sequence ID" value="CDQ38098.1"/>
    <property type="molecule type" value="Genomic_DNA"/>
</dbReference>
<dbReference type="RefSeq" id="WP_038241922.1">
    <property type="nucleotide sequence ID" value="NZ_BNER01000001.1"/>
</dbReference>
<dbReference type="Proteomes" id="UP000028875">
    <property type="component" value="Unassembled WGS sequence"/>
</dbReference>
<comment type="caution">
    <text evidence="6">The sequence shown here is derived from an EMBL/GenBank/DDBJ whole genome shotgun (WGS) entry which is preliminary data.</text>
</comment>
<dbReference type="SMART" id="SM00354">
    <property type="entry name" value="HTH_LACI"/>
    <property type="match status" value="1"/>
</dbReference>
<dbReference type="SUPFAM" id="SSF53822">
    <property type="entry name" value="Periplasmic binding protein-like I"/>
    <property type="match status" value="1"/>
</dbReference>
<evidence type="ECO:0000256" key="1">
    <source>
        <dbReference type="ARBA" id="ARBA00023015"/>
    </source>
</evidence>
<dbReference type="GO" id="GO:0003700">
    <property type="term" value="F:DNA-binding transcription factor activity"/>
    <property type="evidence" value="ECO:0007669"/>
    <property type="project" value="TreeGrafter"/>
</dbReference>
<dbReference type="InterPro" id="IPR001387">
    <property type="entry name" value="Cro/C1-type_HTH"/>
</dbReference>
<keyword evidence="3" id="KW-0804">Transcription</keyword>
<dbReference type="InterPro" id="IPR010982">
    <property type="entry name" value="Lambda_DNA-bd_dom_sf"/>
</dbReference>
<dbReference type="AlphaFoldDB" id="A0A024Q6E6"/>
<dbReference type="Gene3D" id="3.40.50.2300">
    <property type="match status" value="2"/>
</dbReference>
<keyword evidence="2" id="KW-0238">DNA-binding</keyword>
<proteinExistence type="predicted"/>
<dbReference type="PANTHER" id="PTHR30146">
    <property type="entry name" value="LACI-RELATED TRANSCRIPTIONAL REPRESSOR"/>
    <property type="match status" value="1"/>
</dbReference>
<keyword evidence="7" id="KW-1185">Reference proteome</keyword>
<evidence type="ECO:0000259" key="5">
    <source>
        <dbReference type="PROSITE" id="PS50943"/>
    </source>
</evidence>
<dbReference type="PROSITE" id="PS50932">
    <property type="entry name" value="HTH_LACI_2"/>
    <property type="match status" value="1"/>
</dbReference>
<dbReference type="Pfam" id="PF13377">
    <property type="entry name" value="Peripla_BP_3"/>
    <property type="match status" value="1"/>
</dbReference>
<evidence type="ECO:0000256" key="2">
    <source>
        <dbReference type="ARBA" id="ARBA00023125"/>
    </source>
</evidence>
<sequence length="333" mass="37516">MKKITIADVATYANVSKSTVSQYLNKRYDYMGADTKKRIEAAIKALGYSPNIIARSLKQKSTKTIGVIVANILHVFSTQVIRAIEDYCNASNFHVIVCNADDDPMKEKRYIEMLRAKQVDGIIAFPTGENIDLYQGLLEENYPFILMDRLVPGVAMDAVLLDNEKAVHLAIEQFIKAGYKKIGMISPPMEQPVTPRRERMEAYKTALKKYGIEFRPAYLASGEITDMHIRIKEMLTLADPPEAILALNDRVLFELLQYTKDHQVQIPADLAIIGIDDVSFASFYSPTLTTIAQPAFDMGKKAAQLLFNQIQGDSRSETNVYRFAPQLMERESC</sequence>
<feature type="domain" description="HTH lacI-type" evidence="4">
    <location>
        <begin position="4"/>
        <end position="59"/>
    </location>
</feature>
<dbReference type="InterPro" id="IPR046335">
    <property type="entry name" value="LacI/GalR-like_sensor"/>
</dbReference>
<dbReference type="SUPFAM" id="SSF47413">
    <property type="entry name" value="lambda repressor-like DNA-binding domains"/>
    <property type="match status" value="1"/>
</dbReference>
<reference evidence="6 7" key="1">
    <citation type="submission" date="2014-03" db="EMBL/GenBank/DDBJ databases">
        <authorList>
            <person name="Urmite Genomes U."/>
        </authorList>
    </citation>
    <scope>NUCLEOTIDE SEQUENCE [LARGE SCALE GENOMIC DNA]</scope>
    <source>
        <strain evidence="6 7">Vm-5</strain>
    </source>
</reference>